<keyword evidence="2" id="KW-1185">Reference proteome</keyword>
<evidence type="ECO:0000313" key="2">
    <source>
        <dbReference type="Proteomes" id="UP000305778"/>
    </source>
</evidence>
<gene>
    <name evidence="1" type="ORF">FCI23_15795</name>
</gene>
<dbReference type="AlphaFoldDB" id="A0A4U0SM66"/>
<protein>
    <submittedName>
        <fullName evidence="1">Uncharacterized protein</fullName>
    </submittedName>
</protein>
<organism evidence="1 2">
    <name type="scientific">Actinacidiphila oryziradicis</name>
    <dbReference type="NCBI Taxonomy" id="2571141"/>
    <lineage>
        <taxon>Bacteria</taxon>
        <taxon>Bacillati</taxon>
        <taxon>Actinomycetota</taxon>
        <taxon>Actinomycetes</taxon>
        <taxon>Kitasatosporales</taxon>
        <taxon>Streptomycetaceae</taxon>
        <taxon>Actinacidiphila</taxon>
    </lineage>
</organism>
<reference evidence="1 2" key="1">
    <citation type="submission" date="2019-04" db="EMBL/GenBank/DDBJ databases">
        <title>Streptomyces oryziradicis sp. nov., a novel actinomycete isolated from rhizosphere soil of rice (Oryza sativa L.).</title>
        <authorList>
            <person name="Li C."/>
        </authorList>
    </citation>
    <scope>NUCLEOTIDE SEQUENCE [LARGE SCALE GENOMIC DNA]</scope>
    <source>
        <strain evidence="1 2">NEAU-C40</strain>
    </source>
</reference>
<sequence>MTRNDYTLALRKLARDQDRVTTIGQLAGIGVPQSFVRERCKPGGRWQRPLPRVVVLHSEPLTENQRRRAALAFAGHPADEVMITGAAALALHGIEAAPLPSGVPVVDVLVASMSRIRTHTWVRVHHTRRLPATGWVDALPVAPMARAAADGVSVSCDPEWAGDVIRELVGERGIRPGELAEALGAEVLGRRPGVARFLGEAGLRPPAHGLLRTMVARAGLRPPLWRPTLKLDGVFLAAPDAFWPRDGVVLDLSRGAGGSRMEALGLRVLHVAPGALTRHPGQVVAALRGALTAGPYGPLERITALPGG</sequence>
<evidence type="ECO:0000313" key="1">
    <source>
        <dbReference type="EMBL" id="TKA10756.1"/>
    </source>
</evidence>
<comment type="caution">
    <text evidence="1">The sequence shown here is derived from an EMBL/GenBank/DDBJ whole genome shotgun (WGS) entry which is preliminary data.</text>
</comment>
<dbReference type="RefSeq" id="WP_136724518.1">
    <property type="nucleotide sequence ID" value="NZ_SUMC01000012.1"/>
</dbReference>
<dbReference type="EMBL" id="SUMC01000012">
    <property type="protein sequence ID" value="TKA10756.1"/>
    <property type="molecule type" value="Genomic_DNA"/>
</dbReference>
<dbReference type="OrthoDB" id="4162265at2"/>
<proteinExistence type="predicted"/>
<accession>A0A4U0SM66</accession>
<name>A0A4U0SM66_9ACTN</name>
<dbReference type="Proteomes" id="UP000305778">
    <property type="component" value="Unassembled WGS sequence"/>
</dbReference>